<dbReference type="InterPro" id="IPR049730">
    <property type="entry name" value="SNF2/RAD54-like_C"/>
</dbReference>
<dbReference type="SMART" id="SM00951">
    <property type="entry name" value="QLQ"/>
    <property type="match status" value="1"/>
</dbReference>
<dbReference type="InterPro" id="IPR016181">
    <property type="entry name" value="Acyl_CoA_acyltransferase"/>
</dbReference>
<gene>
    <name evidence="8" type="ORF">F2Q68_00001670</name>
</gene>
<dbReference type="FunFam" id="3.40.50.300:FF:000871">
    <property type="entry name" value="Chromatin structure-remodeling complex protein SYD"/>
    <property type="match status" value="1"/>
</dbReference>
<evidence type="ECO:0000256" key="4">
    <source>
        <dbReference type="ARBA" id="ARBA00023242"/>
    </source>
</evidence>
<dbReference type="CDD" id="cd04301">
    <property type="entry name" value="NAT_SF"/>
    <property type="match status" value="1"/>
</dbReference>
<comment type="caution">
    <text evidence="8">The sequence shown here is derived from an EMBL/GenBank/DDBJ whole genome shotgun (WGS) entry which is preliminary data.</text>
</comment>
<keyword evidence="3" id="KW-0804">Transcription</keyword>
<evidence type="ECO:0000256" key="5">
    <source>
        <dbReference type="SAM" id="MobiDB-lite"/>
    </source>
</evidence>
<feature type="region of interest" description="Disordered" evidence="5">
    <location>
        <begin position="1"/>
        <end position="29"/>
    </location>
</feature>
<feature type="domain" description="N-acetyltransferase" evidence="6">
    <location>
        <begin position="477"/>
        <end position="628"/>
    </location>
</feature>
<dbReference type="AlphaFoldDB" id="A0A8S9J796"/>
<feature type="compositionally biased region" description="Polar residues" evidence="5">
    <location>
        <begin position="17"/>
        <end position="29"/>
    </location>
</feature>
<reference evidence="8" key="1">
    <citation type="submission" date="2019-12" db="EMBL/GenBank/DDBJ databases">
        <title>Genome sequencing and annotation of Brassica cretica.</title>
        <authorList>
            <person name="Studholme D.J."/>
            <person name="Sarris P.F."/>
        </authorList>
    </citation>
    <scope>NUCLEOTIDE SEQUENCE</scope>
    <source>
        <strain evidence="8">PFS-001/15</strain>
        <tissue evidence="8">Leaf</tissue>
    </source>
</reference>
<dbReference type="PANTHER" id="PTHR10799">
    <property type="entry name" value="SNF2/RAD54 HELICASE FAMILY"/>
    <property type="match status" value="1"/>
</dbReference>
<dbReference type="PROSITE" id="PS51186">
    <property type="entry name" value="GNAT"/>
    <property type="match status" value="1"/>
</dbReference>
<dbReference type="InterPro" id="IPR000182">
    <property type="entry name" value="GNAT_dom"/>
</dbReference>
<evidence type="ECO:0000256" key="3">
    <source>
        <dbReference type="ARBA" id="ARBA00023015"/>
    </source>
</evidence>
<dbReference type="Pfam" id="PF00271">
    <property type="entry name" value="Helicase_C"/>
    <property type="match status" value="1"/>
</dbReference>
<dbReference type="Proteomes" id="UP000712281">
    <property type="component" value="Unassembled WGS sequence"/>
</dbReference>
<evidence type="ECO:0008006" key="10">
    <source>
        <dbReference type="Google" id="ProtNLM"/>
    </source>
</evidence>
<dbReference type="GO" id="GO:0016787">
    <property type="term" value="F:hydrolase activity"/>
    <property type="evidence" value="ECO:0007669"/>
    <property type="project" value="UniProtKB-KW"/>
</dbReference>
<keyword evidence="2" id="KW-0378">Hydrolase</keyword>
<evidence type="ECO:0000313" key="9">
    <source>
        <dbReference type="Proteomes" id="UP000712281"/>
    </source>
</evidence>
<dbReference type="SUPFAM" id="SSF55729">
    <property type="entry name" value="Acyl-CoA N-acyltransferases (Nat)"/>
    <property type="match status" value="1"/>
</dbReference>
<feature type="region of interest" description="Disordered" evidence="5">
    <location>
        <begin position="175"/>
        <end position="198"/>
    </location>
</feature>
<evidence type="ECO:0000256" key="2">
    <source>
        <dbReference type="ARBA" id="ARBA00022801"/>
    </source>
</evidence>
<dbReference type="Pfam" id="PF00583">
    <property type="entry name" value="Acetyltransf_1"/>
    <property type="match status" value="1"/>
</dbReference>
<sequence length="629" mass="71325">MPATGDAENLHVGLSSDAYTTPQGGWQNSEITAIRPPAHRDTGKSVAAEDVPPSGQLFKEQQLKQLRAQCLVFLALRNGLMPKKLHIDIALGNVFPKDDGFRRELLDQKGRTHSLSESGSIVEVSAPSARMDNPTGRLAEMDFSSKETAIPRLEDKISNAIFPDGQKLLLASNTPDAPAQNQVSGSHSELASSSGGVTKHAPVEMVGWPGTINRNDSSTFTFESDELCAPDQEEGNMLPPPKYTMSQKWIMDRQNKRLLVDRSWGLKQQKADQAIGARFNELKESVTSSEDISTKTKSVIELKKLQLLSLQRRLRSEFLHNFFKPIANDVENLKSYKKHKHGRRIRQLEKYEQKMKEERQRRIRERQKEFFGEIESRAVHNSVMELRNICNHPYLSQLHTEEVNSLIPEHYLPPVIRLCGKLEMLDRLLPKLKATDHRVLFFSTMTRLLDVMEDYLTFKGYKYLRLDGHTSGGDRGALIDGFNKSDSPYFIFLLSIRAGGVGVNLQAADTVIIFDTDWNPQVDLQAQARAHRIGQKRDVLVLRFETPGFYIEDIFVREPYRRKGFGSMLLTAVAKQAVKMGYGRVEWVVLDWNANAIKFYEQMGAQILQEWRVCRLTGDALQAFDNVNI</sequence>
<comment type="subcellular location">
    <subcellularLocation>
        <location evidence="1">Nucleus</location>
    </subcellularLocation>
</comment>
<evidence type="ECO:0000259" key="6">
    <source>
        <dbReference type="PROSITE" id="PS51186"/>
    </source>
</evidence>
<dbReference type="GO" id="GO:0005634">
    <property type="term" value="C:nucleus"/>
    <property type="evidence" value="ECO:0007669"/>
    <property type="project" value="UniProtKB-SubCell"/>
</dbReference>
<feature type="domain" description="Helicase C-terminal" evidence="7">
    <location>
        <begin position="424"/>
        <end position="586"/>
    </location>
</feature>
<protein>
    <recommendedName>
        <fullName evidence="10">N-acetyltransferase domain-containing protein</fullName>
    </recommendedName>
</protein>
<organism evidence="8 9">
    <name type="scientific">Brassica cretica</name>
    <name type="common">Mustard</name>
    <dbReference type="NCBI Taxonomy" id="69181"/>
    <lineage>
        <taxon>Eukaryota</taxon>
        <taxon>Viridiplantae</taxon>
        <taxon>Streptophyta</taxon>
        <taxon>Embryophyta</taxon>
        <taxon>Tracheophyta</taxon>
        <taxon>Spermatophyta</taxon>
        <taxon>Magnoliopsida</taxon>
        <taxon>eudicotyledons</taxon>
        <taxon>Gunneridae</taxon>
        <taxon>Pentapetalae</taxon>
        <taxon>rosids</taxon>
        <taxon>malvids</taxon>
        <taxon>Brassicales</taxon>
        <taxon>Brassicaceae</taxon>
        <taxon>Brassiceae</taxon>
        <taxon>Brassica</taxon>
    </lineage>
</organism>
<dbReference type="SMART" id="SM00490">
    <property type="entry name" value="HELICc"/>
    <property type="match status" value="1"/>
</dbReference>
<keyword evidence="4" id="KW-0539">Nucleus</keyword>
<name>A0A8S9J796_BRACR</name>
<dbReference type="CDD" id="cd18793">
    <property type="entry name" value="SF2_C_SNF"/>
    <property type="match status" value="1"/>
</dbReference>
<dbReference type="InterPro" id="IPR027417">
    <property type="entry name" value="P-loop_NTPase"/>
</dbReference>
<dbReference type="InterPro" id="IPR014978">
    <property type="entry name" value="Gln-Leu-Gln_QLQ"/>
</dbReference>
<dbReference type="GO" id="GO:0016747">
    <property type="term" value="F:acyltransferase activity, transferring groups other than amino-acyl groups"/>
    <property type="evidence" value="ECO:0007669"/>
    <property type="project" value="InterPro"/>
</dbReference>
<feature type="compositionally biased region" description="Low complexity" evidence="5">
    <location>
        <begin position="184"/>
        <end position="196"/>
    </location>
</feature>
<accession>A0A8S9J796</accession>
<dbReference type="PROSITE" id="PS51194">
    <property type="entry name" value="HELICASE_CTER"/>
    <property type="match status" value="1"/>
</dbReference>
<dbReference type="GO" id="GO:0006355">
    <property type="term" value="P:regulation of DNA-templated transcription"/>
    <property type="evidence" value="ECO:0007669"/>
    <property type="project" value="InterPro"/>
</dbReference>
<dbReference type="GO" id="GO:0005524">
    <property type="term" value="F:ATP binding"/>
    <property type="evidence" value="ECO:0007669"/>
    <property type="project" value="InterPro"/>
</dbReference>
<dbReference type="SUPFAM" id="SSF52540">
    <property type="entry name" value="P-loop containing nucleoside triphosphate hydrolases"/>
    <property type="match status" value="1"/>
</dbReference>
<evidence type="ECO:0000313" key="8">
    <source>
        <dbReference type="EMBL" id="KAF2577905.1"/>
    </source>
</evidence>
<evidence type="ECO:0000259" key="7">
    <source>
        <dbReference type="PROSITE" id="PS51194"/>
    </source>
</evidence>
<evidence type="ECO:0000256" key="1">
    <source>
        <dbReference type="ARBA" id="ARBA00004123"/>
    </source>
</evidence>
<dbReference type="Gene3D" id="3.40.50.300">
    <property type="entry name" value="P-loop containing nucleotide triphosphate hydrolases"/>
    <property type="match status" value="1"/>
</dbReference>
<keyword evidence="3" id="KW-0805">Transcription regulation</keyword>
<proteinExistence type="predicted"/>
<dbReference type="GO" id="GO:0048731">
    <property type="term" value="P:system development"/>
    <property type="evidence" value="ECO:0007669"/>
    <property type="project" value="UniProtKB-ARBA"/>
</dbReference>
<dbReference type="InterPro" id="IPR001650">
    <property type="entry name" value="Helicase_C-like"/>
</dbReference>
<dbReference type="EMBL" id="QGKW02001660">
    <property type="protein sequence ID" value="KAF2577905.1"/>
    <property type="molecule type" value="Genomic_DNA"/>
</dbReference>